<evidence type="ECO:0000313" key="1">
    <source>
        <dbReference type="EMBL" id="KLU05119.1"/>
    </source>
</evidence>
<organism evidence="1 2">
    <name type="scientific">Rhodopirellula islandica</name>
    <dbReference type="NCBI Taxonomy" id="595434"/>
    <lineage>
        <taxon>Bacteria</taxon>
        <taxon>Pseudomonadati</taxon>
        <taxon>Planctomycetota</taxon>
        <taxon>Planctomycetia</taxon>
        <taxon>Pirellulales</taxon>
        <taxon>Pirellulaceae</taxon>
        <taxon>Rhodopirellula</taxon>
    </lineage>
</organism>
<evidence type="ECO:0000313" key="2">
    <source>
        <dbReference type="Proteomes" id="UP000036367"/>
    </source>
</evidence>
<proteinExistence type="predicted"/>
<gene>
    <name evidence="1" type="ORF">RISK_002881</name>
</gene>
<comment type="caution">
    <text evidence="1">The sequence shown here is derived from an EMBL/GenBank/DDBJ whole genome shotgun (WGS) entry which is preliminary data.</text>
</comment>
<name>A0A0J1EHU3_RHOIS</name>
<sequence>MIRFIGLPRSTNIMVESVGFQIDVGGSMFLILPQTITSNCGQGLALSSEKIR</sequence>
<dbReference type="Proteomes" id="UP000036367">
    <property type="component" value="Unassembled WGS sequence"/>
</dbReference>
<keyword evidence="2" id="KW-1185">Reference proteome</keyword>
<reference evidence="1" key="1">
    <citation type="submission" date="2015-05" db="EMBL/GenBank/DDBJ databases">
        <title>Permanent draft genome of Rhodopirellula islandicus K833.</title>
        <authorList>
            <person name="Kizina J."/>
            <person name="Richter M."/>
            <person name="Glockner F.O."/>
            <person name="Harder J."/>
        </authorList>
    </citation>
    <scope>NUCLEOTIDE SEQUENCE [LARGE SCALE GENOMIC DNA]</scope>
    <source>
        <strain evidence="1">K833</strain>
    </source>
</reference>
<dbReference type="STRING" id="595434.RISK_002881"/>
<dbReference type="PATRIC" id="fig|595434.4.peg.2747"/>
<accession>A0A0J1EHU3</accession>
<dbReference type="AlphaFoldDB" id="A0A0J1EHU3"/>
<dbReference type="EMBL" id="LECT01000023">
    <property type="protein sequence ID" value="KLU05119.1"/>
    <property type="molecule type" value="Genomic_DNA"/>
</dbReference>
<protein>
    <submittedName>
        <fullName evidence="1">Uncharacterized protein</fullName>
    </submittedName>
</protein>